<dbReference type="Proteomes" id="UP000646776">
    <property type="component" value="Unassembled WGS sequence"/>
</dbReference>
<reference evidence="1" key="1">
    <citation type="journal article" date="2014" name="Int. J. Syst. Evol. Microbiol.">
        <title>Complete genome sequence of Corynebacterium casei LMG S-19264T (=DSM 44701T), isolated from a smear-ripened cheese.</title>
        <authorList>
            <consortium name="US DOE Joint Genome Institute (JGI-PGF)"/>
            <person name="Walter F."/>
            <person name="Albersmeier A."/>
            <person name="Kalinowski J."/>
            <person name="Ruckert C."/>
        </authorList>
    </citation>
    <scope>NUCLEOTIDE SEQUENCE</scope>
    <source>
        <strain evidence="1">JCM 4125</strain>
    </source>
</reference>
<dbReference type="AlphaFoldDB" id="A0A918LV79"/>
<accession>A0A918LV79</accession>
<organism evidence="1 2">
    <name type="scientific">Streptomyces phaeofaciens</name>
    <dbReference type="NCBI Taxonomy" id="68254"/>
    <lineage>
        <taxon>Bacteria</taxon>
        <taxon>Bacillati</taxon>
        <taxon>Actinomycetota</taxon>
        <taxon>Actinomycetes</taxon>
        <taxon>Kitasatosporales</taxon>
        <taxon>Streptomycetaceae</taxon>
        <taxon>Streptomyces</taxon>
    </lineage>
</organism>
<gene>
    <name evidence="1" type="ORF">GCM10010226_37970</name>
</gene>
<keyword evidence="2" id="KW-1185">Reference proteome</keyword>
<evidence type="ECO:0000313" key="1">
    <source>
        <dbReference type="EMBL" id="GGT57071.1"/>
    </source>
</evidence>
<protein>
    <recommendedName>
        <fullName evidence="3">Lipoprotein</fullName>
    </recommendedName>
</protein>
<proteinExistence type="predicted"/>
<dbReference type="PROSITE" id="PS51257">
    <property type="entry name" value="PROKAR_LIPOPROTEIN"/>
    <property type="match status" value="1"/>
</dbReference>
<dbReference type="EMBL" id="BMSA01000010">
    <property type="protein sequence ID" value="GGT57071.1"/>
    <property type="molecule type" value="Genomic_DNA"/>
</dbReference>
<sequence>MRQRMPILVVPLVLFAGACGTDSPEATASPGQATPSVTAEQALQVFDDVASHAARSNGNEFCKRFAYQVEACEGVWKEADDFCLKPGAKPRVIRSAPVRSTKESAGGRVLELEGLTAGGQRYVSEFFVTVADGNPRASVGVYWTGLGLAESPLGDGNTVLPTSECA</sequence>
<comment type="caution">
    <text evidence="1">The sequence shown here is derived from an EMBL/GenBank/DDBJ whole genome shotgun (WGS) entry which is preliminary data.</text>
</comment>
<evidence type="ECO:0000313" key="2">
    <source>
        <dbReference type="Proteomes" id="UP000646776"/>
    </source>
</evidence>
<evidence type="ECO:0008006" key="3">
    <source>
        <dbReference type="Google" id="ProtNLM"/>
    </source>
</evidence>
<reference evidence="1" key="2">
    <citation type="submission" date="2020-09" db="EMBL/GenBank/DDBJ databases">
        <authorList>
            <person name="Sun Q."/>
            <person name="Ohkuma M."/>
        </authorList>
    </citation>
    <scope>NUCLEOTIDE SEQUENCE</scope>
    <source>
        <strain evidence="1">JCM 4125</strain>
    </source>
</reference>
<name>A0A918LV79_9ACTN</name>